<sequence>MSSNKFASDYVSPCIKCKKVFGLWVYHSDKPACPLAVHANISSDTPLGPTELIEDATLESERARVDEKFRATLIRRREVMEKFILEPNSLLQFNCEKDE</sequence>
<dbReference type="Proteomes" id="UP000603453">
    <property type="component" value="Unassembled WGS sequence"/>
</dbReference>
<proteinExistence type="predicted"/>
<evidence type="ECO:0000313" key="2">
    <source>
        <dbReference type="Proteomes" id="UP000603453"/>
    </source>
</evidence>
<dbReference type="AlphaFoldDB" id="A0A8H7V458"/>
<comment type="caution">
    <text evidence="1">The sequence shown here is derived from an EMBL/GenBank/DDBJ whole genome shotgun (WGS) entry which is preliminary data.</text>
</comment>
<evidence type="ECO:0000313" key="1">
    <source>
        <dbReference type="EMBL" id="KAG2209481.1"/>
    </source>
</evidence>
<gene>
    <name evidence="1" type="ORF">INT47_008324</name>
</gene>
<reference evidence="1" key="1">
    <citation type="submission" date="2020-12" db="EMBL/GenBank/DDBJ databases">
        <title>Metabolic potential, ecology and presence of endohyphal bacteria is reflected in genomic diversity of Mucoromycotina.</title>
        <authorList>
            <person name="Muszewska A."/>
            <person name="Okrasinska A."/>
            <person name="Steczkiewicz K."/>
            <person name="Drgas O."/>
            <person name="Orlowska M."/>
            <person name="Perlinska-Lenart U."/>
            <person name="Aleksandrzak-Piekarczyk T."/>
            <person name="Szatraj K."/>
            <person name="Zielenkiewicz U."/>
            <person name="Pilsyk S."/>
            <person name="Malc E."/>
            <person name="Mieczkowski P."/>
            <person name="Kruszewska J.S."/>
            <person name="Biernat P."/>
            <person name="Pawlowska J."/>
        </authorList>
    </citation>
    <scope>NUCLEOTIDE SEQUENCE</scope>
    <source>
        <strain evidence="1">WA0000017839</strain>
    </source>
</reference>
<keyword evidence="2" id="KW-1185">Reference proteome</keyword>
<protein>
    <submittedName>
        <fullName evidence="1">Uncharacterized protein</fullName>
    </submittedName>
</protein>
<name>A0A8H7V458_9FUNG</name>
<accession>A0A8H7V458</accession>
<organism evidence="1 2">
    <name type="scientific">Mucor saturninus</name>
    <dbReference type="NCBI Taxonomy" id="64648"/>
    <lineage>
        <taxon>Eukaryota</taxon>
        <taxon>Fungi</taxon>
        <taxon>Fungi incertae sedis</taxon>
        <taxon>Mucoromycota</taxon>
        <taxon>Mucoromycotina</taxon>
        <taxon>Mucoromycetes</taxon>
        <taxon>Mucorales</taxon>
        <taxon>Mucorineae</taxon>
        <taxon>Mucoraceae</taxon>
        <taxon>Mucor</taxon>
    </lineage>
</organism>
<dbReference type="EMBL" id="JAEPRD010000015">
    <property type="protein sequence ID" value="KAG2209481.1"/>
    <property type="molecule type" value="Genomic_DNA"/>
</dbReference>